<dbReference type="EMBL" id="FMZF01000002">
    <property type="protein sequence ID" value="SDC43731.1"/>
    <property type="molecule type" value="Genomic_DNA"/>
</dbReference>
<accession>A0A1G6LKL2</accession>
<protein>
    <submittedName>
        <fullName evidence="2">Alpha/beta hydrolase</fullName>
    </submittedName>
</protein>
<dbReference type="AlphaFoldDB" id="A0A1G6LKL2"/>
<dbReference type="SUPFAM" id="SSF53474">
    <property type="entry name" value="alpha/beta-Hydrolases"/>
    <property type="match status" value="1"/>
</dbReference>
<name>A0A1G6LKL2_9ACTN</name>
<keyword evidence="3" id="KW-1185">Reference proteome</keyword>
<keyword evidence="2" id="KW-0378">Hydrolase</keyword>
<feature type="domain" description="DUF1023" evidence="1">
    <location>
        <begin position="304"/>
        <end position="469"/>
    </location>
</feature>
<dbReference type="STRING" id="1190417.SAMN05660690_1436"/>
<reference evidence="3" key="1">
    <citation type="submission" date="2016-10" db="EMBL/GenBank/DDBJ databases">
        <authorList>
            <person name="Varghese N."/>
            <person name="Submissions S."/>
        </authorList>
    </citation>
    <scope>NUCLEOTIDE SEQUENCE [LARGE SCALE GENOMIC DNA]</scope>
    <source>
        <strain evidence="3">DSM 45421</strain>
    </source>
</reference>
<dbReference type="RefSeq" id="WP_091364682.1">
    <property type="nucleotide sequence ID" value="NZ_FMZF01000002.1"/>
</dbReference>
<dbReference type="InterPro" id="IPR010427">
    <property type="entry name" value="DUF1023"/>
</dbReference>
<proteinExistence type="predicted"/>
<dbReference type="Proteomes" id="UP000199416">
    <property type="component" value="Unassembled WGS sequence"/>
</dbReference>
<sequence>MSAPGLTAVAAWDTALLDGAVFTLEAVGERLPPWRARVEAVARALADAECWSGPAAQEAARALGEVSAVVTAVTGALGTSLDRLWDTARQARTAQELAGRALAEAAASGVTVDEDGGVVTPARVAPPAGASPEALAAHHAGAAEEVAAAERVARLAADALHAAAAAAAHAAGTGEPLAAVDAVTAGVPADFAGLSAAVARAGVWQPSCLPVAGTSPAAVAAWWAALSDPARQFLVRAEPRLVGGLDGLPAWARDRANRLVLERTLADPDSTGHAAARAAAAEIAAEEAAGRPVQLWVFDPWLERAAVAYGDLDTADTVGVLVPGMTNVVGEDLDALGESAQAVAAATVDAAPAASVATVAWFGYRPPAGVGSWRALLRGAAEQGGRALAGDLAGLAASRAADPVRAGDPRVTVIGHSYGTLVVDEAADVRGVLAADAVVLHGSPGMENDAAGLEAAEVYEASSPADPITWHDAHGGYPTWREDFGAVALPTGPVMMHWEYYDAAFPTLTATGEVVAGVHRPA</sequence>
<gene>
    <name evidence="2" type="ORF">SAMN05660690_1436</name>
</gene>
<dbReference type="InterPro" id="IPR029058">
    <property type="entry name" value="AB_hydrolase_fold"/>
</dbReference>
<organism evidence="2 3">
    <name type="scientific">Geodermatophilus telluris</name>
    <dbReference type="NCBI Taxonomy" id="1190417"/>
    <lineage>
        <taxon>Bacteria</taxon>
        <taxon>Bacillati</taxon>
        <taxon>Actinomycetota</taxon>
        <taxon>Actinomycetes</taxon>
        <taxon>Geodermatophilales</taxon>
        <taxon>Geodermatophilaceae</taxon>
        <taxon>Geodermatophilus</taxon>
    </lineage>
</organism>
<dbReference type="OrthoDB" id="3259161at2"/>
<evidence type="ECO:0000259" key="1">
    <source>
        <dbReference type="Pfam" id="PF06259"/>
    </source>
</evidence>
<evidence type="ECO:0000313" key="3">
    <source>
        <dbReference type="Proteomes" id="UP000199416"/>
    </source>
</evidence>
<evidence type="ECO:0000313" key="2">
    <source>
        <dbReference type="EMBL" id="SDC43731.1"/>
    </source>
</evidence>
<dbReference type="Pfam" id="PF06259">
    <property type="entry name" value="Abhydrolase_8"/>
    <property type="match status" value="1"/>
</dbReference>
<dbReference type="GO" id="GO:0016787">
    <property type="term" value="F:hydrolase activity"/>
    <property type="evidence" value="ECO:0007669"/>
    <property type="project" value="UniProtKB-KW"/>
</dbReference>